<dbReference type="Proteomes" id="UP000664303">
    <property type="component" value="Unassembled WGS sequence"/>
</dbReference>
<evidence type="ECO:0000313" key="3">
    <source>
        <dbReference type="Proteomes" id="UP000664303"/>
    </source>
</evidence>
<feature type="non-terminal residue" evidence="2">
    <location>
        <position position="1"/>
    </location>
</feature>
<name>A0A939DH77_9GAMM</name>
<evidence type="ECO:0000256" key="1">
    <source>
        <dbReference type="SAM" id="MobiDB-lite"/>
    </source>
</evidence>
<protein>
    <submittedName>
        <fullName evidence="2">Uncharacterized protein</fullName>
    </submittedName>
</protein>
<sequence length="69" mass="7210">SESVLEERPDDVDQAFSTRAAGEPSAAGAMGVKKCGTAVVSGPVFQVLLFCNATFAGLHGRFGTLFFRS</sequence>
<dbReference type="RefSeq" id="WP_206561655.1">
    <property type="nucleotide sequence ID" value="NZ_JAFKCZ010000013.1"/>
</dbReference>
<proteinExistence type="predicted"/>
<feature type="region of interest" description="Disordered" evidence="1">
    <location>
        <begin position="1"/>
        <end position="20"/>
    </location>
</feature>
<reference evidence="2" key="1">
    <citation type="submission" date="2021-02" db="EMBL/GenBank/DDBJ databases">
        <title>PHA producing bacteria isolated from coastal sediment in Guangdong, Shenzhen.</title>
        <authorList>
            <person name="Zheng W."/>
            <person name="Yu S."/>
            <person name="Huang Y."/>
        </authorList>
    </citation>
    <scope>NUCLEOTIDE SEQUENCE</scope>
    <source>
        <strain evidence="2">TN14-10</strain>
    </source>
</reference>
<gene>
    <name evidence="2" type="ORF">JYP50_16460</name>
</gene>
<organism evidence="2 3">
    <name type="scientific">Parahaliea mediterranea</name>
    <dbReference type="NCBI Taxonomy" id="651086"/>
    <lineage>
        <taxon>Bacteria</taxon>
        <taxon>Pseudomonadati</taxon>
        <taxon>Pseudomonadota</taxon>
        <taxon>Gammaproteobacteria</taxon>
        <taxon>Cellvibrionales</taxon>
        <taxon>Halieaceae</taxon>
        <taxon>Parahaliea</taxon>
    </lineage>
</organism>
<dbReference type="EMBL" id="JAFKCZ010000013">
    <property type="protein sequence ID" value="MBN7798203.1"/>
    <property type="molecule type" value="Genomic_DNA"/>
</dbReference>
<dbReference type="AlphaFoldDB" id="A0A939DH77"/>
<keyword evidence="3" id="KW-1185">Reference proteome</keyword>
<accession>A0A939DH77</accession>
<evidence type="ECO:0000313" key="2">
    <source>
        <dbReference type="EMBL" id="MBN7798203.1"/>
    </source>
</evidence>
<comment type="caution">
    <text evidence="2">The sequence shown here is derived from an EMBL/GenBank/DDBJ whole genome shotgun (WGS) entry which is preliminary data.</text>
</comment>